<sequence length="84" mass="9746">MTKYCFELPRDLFHGCVFGDPQPTRILKTQHRETVNDGSGRSSEANNRTSTRRVSKLKRRYAWMQNRGLAQGVAERLYAVIAFR</sequence>
<protein>
    <submittedName>
        <fullName evidence="2">Uncharacterized protein</fullName>
    </submittedName>
</protein>
<dbReference type="EMBL" id="SJPN01000010">
    <property type="protein sequence ID" value="TWT92714.1"/>
    <property type="molecule type" value="Genomic_DNA"/>
</dbReference>
<feature type="compositionally biased region" description="Polar residues" evidence="1">
    <location>
        <begin position="36"/>
        <end position="49"/>
    </location>
</feature>
<evidence type="ECO:0000313" key="2">
    <source>
        <dbReference type="EMBL" id="TWT92714.1"/>
    </source>
</evidence>
<dbReference type="Proteomes" id="UP000320176">
    <property type="component" value="Unassembled WGS sequence"/>
</dbReference>
<dbReference type="AlphaFoldDB" id="A0A5C5ZYK1"/>
<reference evidence="2 3" key="1">
    <citation type="submission" date="2019-02" db="EMBL/GenBank/DDBJ databases">
        <title>Deep-cultivation of Planctomycetes and their phenomic and genomic characterization uncovers novel biology.</title>
        <authorList>
            <person name="Wiegand S."/>
            <person name="Jogler M."/>
            <person name="Boedeker C."/>
            <person name="Pinto D."/>
            <person name="Vollmers J."/>
            <person name="Rivas-Marin E."/>
            <person name="Kohn T."/>
            <person name="Peeters S.H."/>
            <person name="Heuer A."/>
            <person name="Rast P."/>
            <person name="Oberbeckmann S."/>
            <person name="Bunk B."/>
            <person name="Jeske O."/>
            <person name="Meyerdierks A."/>
            <person name="Storesund J.E."/>
            <person name="Kallscheuer N."/>
            <person name="Luecker S."/>
            <person name="Lage O.M."/>
            <person name="Pohl T."/>
            <person name="Merkel B.J."/>
            <person name="Hornburger P."/>
            <person name="Mueller R.-W."/>
            <person name="Bruemmer F."/>
            <person name="Labrenz M."/>
            <person name="Spormann A.M."/>
            <person name="Op Den Camp H."/>
            <person name="Overmann J."/>
            <person name="Amann R."/>
            <person name="Jetten M.S.M."/>
            <person name="Mascher T."/>
            <person name="Medema M.H."/>
            <person name="Devos D.P."/>
            <person name="Kaster A.-K."/>
            <person name="Ovreas L."/>
            <person name="Rohde M."/>
            <person name="Galperin M.Y."/>
            <person name="Jogler C."/>
        </authorList>
    </citation>
    <scope>NUCLEOTIDE SEQUENCE [LARGE SCALE GENOMIC DNA]</scope>
    <source>
        <strain evidence="2 3">Pla52n</strain>
    </source>
</reference>
<gene>
    <name evidence="2" type="ORF">Pla52n_60790</name>
</gene>
<name>A0A5C5ZYK1_9BACT</name>
<proteinExistence type="predicted"/>
<keyword evidence="3" id="KW-1185">Reference proteome</keyword>
<feature type="region of interest" description="Disordered" evidence="1">
    <location>
        <begin position="30"/>
        <end position="54"/>
    </location>
</feature>
<accession>A0A5C5ZYK1</accession>
<evidence type="ECO:0000256" key="1">
    <source>
        <dbReference type="SAM" id="MobiDB-lite"/>
    </source>
</evidence>
<evidence type="ECO:0000313" key="3">
    <source>
        <dbReference type="Proteomes" id="UP000320176"/>
    </source>
</evidence>
<organism evidence="2 3">
    <name type="scientific">Stieleria varia</name>
    <dbReference type="NCBI Taxonomy" id="2528005"/>
    <lineage>
        <taxon>Bacteria</taxon>
        <taxon>Pseudomonadati</taxon>
        <taxon>Planctomycetota</taxon>
        <taxon>Planctomycetia</taxon>
        <taxon>Pirellulales</taxon>
        <taxon>Pirellulaceae</taxon>
        <taxon>Stieleria</taxon>
    </lineage>
</organism>
<comment type="caution">
    <text evidence="2">The sequence shown here is derived from an EMBL/GenBank/DDBJ whole genome shotgun (WGS) entry which is preliminary data.</text>
</comment>